<protein>
    <submittedName>
        <fullName evidence="2">Uncharacterized protein</fullName>
    </submittedName>
</protein>
<dbReference type="Proteomes" id="UP001139157">
    <property type="component" value="Unassembled WGS sequence"/>
</dbReference>
<sequence length="88" mass="8975">MSAGELVSRNAKTVISAVGGLINVLAATALLFHYAPAELAGFGAAALTALEVLRSVNVWLVKNEPLIEAAVDAGAELIEAIQHPRGAA</sequence>
<gene>
    <name evidence="2" type="ORF">NDR86_27640</name>
</gene>
<dbReference type="AlphaFoldDB" id="A0A9X2J0Q2"/>
<evidence type="ECO:0000256" key="1">
    <source>
        <dbReference type="SAM" id="Phobius"/>
    </source>
</evidence>
<keyword evidence="3" id="KW-1185">Reference proteome</keyword>
<evidence type="ECO:0000313" key="3">
    <source>
        <dbReference type="Proteomes" id="UP001139157"/>
    </source>
</evidence>
<feature type="transmembrane region" description="Helical" evidence="1">
    <location>
        <begin position="12"/>
        <end position="34"/>
    </location>
</feature>
<keyword evidence="1" id="KW-0472">Membrane</keyword>
<dbReference type="RefSeq" id="WP_251916207.1">
    <property type="nucleotide sequence ID" value="NZ_JAMRXG010000014.1"/>
</dbReference>
<keyword evidence="1" id="KW-0812">Transmembrane</keyword>
<reference evidence="2" key="1">
    <citation type="submission" date="2022-06" db="EMBL/GenBank/DDBJ databases">
        <title>Novel species in genus nocardia.</title>
        <authorList>
            <person name="Li F."/>
        </authorList>
    </citation>
    <scope>NUCLEOTIDE SEQUENCE</scope>
    <source>
        <strain evidence="2">CDC141</strain>
    </source>
</reference>
<proteinExistence type="predicted"/>
<accession>A0A9X2J0Q2</accession>
<dbReference type="EMBL" id="JAMRXG010000014">
    <property type="protein sequence ID" value="MCM6777265.1"/>
    <property type="molecule type" value="Genomic_DNA"/>
</dbReference>
<keyword evidence="1" id="KW-1133">Transmembrane helix</keyword>
<evidence type="ECO:0000313" key="2">
    <source>
        <dbReference type="EMBL" id="MCM6777265.1"/>
    </source>
</evidence>
<name>A0A9X2J0Q2_9NOCA</name>
<comment type="caution">
    <text evidence="2">The sequence shown here is derived from an EMBL/GenBank/DDBJ whole genome shotgun (WGS) entry which is preliminary data.</text>
</comment>
<organism evidence="2 3">
    <name type="scientific">Nocardia pulmonis</name>
    <dbReference type="NCBI Taxonomy" id="2951408"/>
    <lineage>
        <taxon>Bacteria</taxon>
        <taxon>Bacillati</taxon>
        <taxon>Actinomycetota</taxon>
        <taxon>Actinomycetes</taxon>
        <taxon>Mycobacteriales</taxon>
        <taxon>Nocardiaceae</taxon>
        <taxon>Nocardia</taxon>
    </lineage>
</organism>